<feature type="compositionally biased region" description="Polar residues" evidence="1">
    <location>
        <begin position="41"/>
        <end position="54"/>
    </location>
</feature>
<feature type="compositionally biased region" description="Low complexity" evidence="1">
    <location>
        <begin position="64"/>
        <end position="77"/>
    </location>
</feature>
<dbReference type="AlphaFoldDB" id="A0A1R3J3D4"/>
<name>A0A1R3J3D4_COCAP</name>
<reference evidence="2 3" key="1">
    <citation type="submission" date="2013-09" db="EMBL/GenBank/DDBJ databases">
        <title>Corchorus capsularis genome sequencing.</title>
        <authorList>
            <person name="Alam M."/>
            <person name="Haque M.S."/>
            <person name="Islam M.S."/>
            <person name="Emdad E.M."/>
            <person name="Islam M.M."/>
            <person name="Ahmed B."/>
            <person name="Halim A."/>
            <person name="Hossen Q.M.M."/>
            <person name="Hossain M.Z."/>
            <person name="Ahmed R."/>
            <person name="Khan M.M."/>
            <person name="Islam R."/>
            <person name="Rashid M.M."/>
            <person name="Khan S.A."/>
            <person name="Rahman M.S."/>
            <person name="Alam M."/>
        </authorList>
    </citation>
    <scope>NUCLEOTIDE SEQUENCE [LARGE SCALE GENOMIC DNA]</scope>
    <source>
        <strain evidence="3">cv. CVL-1</strain>
        <tissue evidence="2">Whole seedling</tissue>
    </source>
</reference>
<evidence type="ECO:0000313" key="3">
    <source>
        <dbReference type="Proteomes" id="UP000188268"/>
    </source>
</evidence>
<keyword evidence="3" id="KW-1185">Reference proteome</keyword>
<comment type="caution">
    <text evidence="2">The sequence shown here is derived from an EMBL/GenBank/DDBJ whole genome shotgun (WGS) entry which is preliminary data.</text>
</comment>
<organism evidence="2 3">
    <name type="scientific">Corchorus capsularis</name>
    <name type="common">Jute</name>
    <dbReference type="NCBI Taxonomy" id="210143"/>
    <lineage>
        <taxon>Eukaryota</taxon>
        <taxon>Viridiplantae</taxon>
        <taxon>Streptophyta</taxon>
        <taxon>Embryophyta</taxon>
        <taxon>Tracheophyta</taxon>
        <taxon>Spermatophyta</taxon>
        <taxon>Magnoliopsida</taxon>
        <taxon>eudicotyledons</taxon>
        <taxon>Gunneridae</taxon>
        <taxon>Pentapetalae</taxon>
        <taxon>rosids</taxon>
        <taxon>malvids</taxon>
        <taxon>Malvales</taxon>
        <taxon>Malvaceae</taxon>
        <taxon>Grewioideae</taxon>
        <taxon>Apeibeae</taxon>
        <taxon>Corchorus</taxon>
    </lineage>
</organism>
<protein>
    <submittedName>
        <fullName evidence="2">Adenylate cyclase</fullName>
    </submittedName>
</protein>
<dbReference type="Gramene" id="OMO89351">
    <property type="protein sequence ID" value="OMO89351"/>
    <property type="gene ID" value="CCACVL1_07889"/>
</dbReference>
<feature type="region of interest" description="Disordered" evidence="1">
    <location>
        <begin position="1"/>
        <end position="89"/>
    </location>
</feature>
<accession>A0A1R3J3D4</accession>
<evidence type="ECO:0000313" key="2">
    <source>
        <dbReference type="EMBL" id="OMO89351.1"/>
    </source>
</evidence>
<evidence type="ECO:0000256" key="1">
    <source>
        <dbReference type="SAM" id="MobiDB-lite"/>
    </source>
</evidence>
<dbReference type="Proteomes" id="UP000188268">
    <property type="component" value="Unassembled WGS sequence"/>
</dbReference>
<dbReference type="EMBL" id="AWWV01008740">
    <property type="protein sequence ID" value="OMO89351.1"/>
    <property type="molecule type" value="Genomic_DNA"/>
</dbReference>
<proteinExistence type="predicted"/>
<gene>
    <name evidence="2" type="ORF">CCACVL1_07889</name>
</gene>
<feature type="compositionally biased region" description="Basic and acidic residues" evidence="1">
    <location>
        <begin position="30"/>
        <end position="40"/>
    </location>
</feature>
<dbReference type="OrthoDB" id="10498646at2759"/>
<sequence>MARKHPNPIENPPPSSRENEKNQKFSSSSNDEKQEDEFRTKPQNASVPQKLQTNHVEEEDENFGGSDWDGNSDSDYGMAAKNSPNAIGK</sequence>